<proteinExistence type="inferred from homology"/>
<evidence type="ECO:0000313" key="1">
    <source>
        <dbReference type="EMBL" id="CAK8990306.1"/>
    </source>
</evidence>
<dbReference type="CDD" id="cd02007">
    <property type="entry name" value="TPP_DXS"/>
    <property type="match status" value="1"/>
</dbReference>
<sequence>MSSLLMEQVPPSVAVREFSKWSHSVVPTVPSKRIAVASTESSSSPKMATCIALGIPAGLAAAHSRRRRNGRKNLPLAATQTTVTNDTFKGAAKVCPECGNVFMEDSLFCRKCGAPRPGTLGVGQKQASPKAEEPKRGHFPPKATPLLDSLGDEGTQGIRSMTVPELKQLSEEVRWQVLDAVSVTGGHLGAGLGVVELTVALHHVYDTPRDEICWDVAHQCQPHKVLTGRRSRIYTLRQGGGLSGFAKRKESVYDAFGAGHSSTSISAAVGFQTAKDRLKRSGHSIAVIGDGAITGGMAWEAMNHAGGLGSKVVVILNDNGQVSLPTFYNQVKQPVGALSETLAGTSTAETRGLDIQGNIAKMETSQAFQNARQFAKSATKSLLPDQLSKAAAKLDEYTRDFVKTVPFRGSGSGSRGELFEQLGFYYVGPIDGHDMDTLVQVLENIRQDHEDGLLQKPVFLHIKTKKGYGYEPAQKASDKLHAVQPKFNVPKTPDEVPKKKQPPLTKVFADQLVREGQRDEKVVAITAAMPGGTGIGIFEKTFGPERTFDVGIAEQHAVTFAAGLAAGGLKPFCAIYSTFLQRAYDQLVHDVALQKLPVRFVLDRAGLVGADGATHCGAFDLSYLSCIPEMMVCASADEAELIHMVHTLAQIDDAPTALRFPRGSAFGDLEMPEPRFLEPGKGRIAREGRDGTLAILSIGGRLRESLKAAEELEEKYGISATVADARWVKPLDKKLVGWLAADHRAVITIEENAIGGFAAQVQQVLLDEGYLDGLGKTPIALRSMVLPDRWIDHNTPELQYDDAKLNAQHIIDKALAVLDRVGVKVKTPVRG</sequence>
<dbReference type="InterPro" id="IPR005475">
    <property type="entry name" value="Transketolase-like_Pyr-bd"/>
</dbReference>
<dbReference type="PROSITE" id="PS00802">
    <property type="entry name" value="TRANSKETOLASE_2"/>
    <property type="match status" value="1"/>
</dbReference>
<dbReference type="NCBIfam" id="TIGR00204">
    <property type="entry name" value="dxs"/>
    <property type="match status" value="1"/>
</dbReference>
<dbReference type="InterPro" id="IPR029061">
    <property type="entry name" value="THDP-binding"/>
</dbReference>
<accession>A0ABP0HLA2</accession>
<dbReference type="NCBIfam" id="NF003933">
    <property type="entry name" value="PRK05444.2-2"/>
    <property type="match status" value="1"/>
</dbReference>
<dbReference type="InterPro" id="IPR020826">
    <property type="entry name" value="Transketolase_BS"/>
</dbReference>
<dbReference type="InterPro" id="IPR049557">
    <property type="entry name" value="Transketolase_CS"/>
</dbReference>
<comment type="caution">
    <text evidence="1">The sequence shown here is derived from an EMBL/GenBank/DDBJ whole genome shotgun (WGS) entry which is preliminary data.</text>
</comment>
<dbReference type="CDD" id="cd07033">
    <property type="entry name" value="TPP_PYR_DXS_TK_like"/>
    <property type="match status" value="1"/>
</dbReference>
<gene>
    <name evidence="1" type="ORF">CCMP2556_LOCUS2005</name>
</gene>
<dbReference type="InterPro" id="IPR009014">
    <property type="entry name" value="Transketo_C/PFOR_II"/>
</dbReference>
<protein>
    <submittedName>
        <fullName evidence="1">Uncharacterized protein</fullName>
    </submittedName>
</protein>
<dbReference type="HAMAP" id="MF_00315">
    <property type="entry name" value="DXP_synth"/>
    <property type="match status" value="1"/>
</dbReference>
<dbReference type="Pfam" id="PF13292">
    <property type="entry name" value="DXP_synthase_N"/>
    <property type="match status" value="1"/>
</dbReference>
<dbReference type="InterPro" id="IPR033248">
    <property type="entry name" value="Transketolase_C"/>
</dbReference>
<dbReference type="SUPFAM" id="SSF52518">
    <property type="entry name" value="Thiamin diphosphate-binding fold (THDP-binding)"/>
    <property type="match status" value="2"/>
</dbReference>
<keyword evidence="2" id="KW-1185">Reference proteome</keyword>
<dbReference type="Pfam" id="PF02780">
    <property type="entry name" value="Transketolase_C"/>
    <property type="match status" value="1"/>
</dbReference>
<dbReference type="Gene3D" id="3.40.50.970">
    <property type="match status" value="2"/>
</dbReference>
<name>A0ABP0HLA2_9DINO</name>
<reference evidence="1 2" key="1">
    <citation type="submission" date="2024-02" db="EMBL/GenBank/DDBJ databases">
        <authorList>
            <person name="Chen Y."/>
            <person name="Shah S."/>
            <person name="Dougan E. K."/>
            <person name="Thang M."/>
            <person name="Chan C."/>
        </authorList>
    </citation>
    <scope>NUCLEOTIDE SEQUENCE [LARGE SCALE GENOMIC DNA]</scope>
</reference>
<dbReference type="PANTHER" id="PTHR43322:SF5">
    <property type="entry name" value="1-DEOXY-D-XYLULOSE-5-PHOSPHATE SYNTHASE, CHLOROPLASTIC"/>
    <property type="match status" value="1"/>
</dbReference>
<dbReference type="Pfam" id="PF02779">
    <property type="entry name" value="Transket_pyr"/>
    <property type="match status" value="1"/>
</dbReference>
<dbReference type="EMBL" id="CAXAMN010000725">
    <property type="protein sequence ID" value="CAK8990306.1"/>
    <property type="molecule type" value="Genomic_DNA"/>
</dbReference>
<organism evidence="1 2">
    <name type="scientific">Durusdinium trenchii</name>
    <dbReference type="NCBI Taxonomy" id="1381693"/>
    <lineage>
        <taxon>Eukaryota</taxon>
        <taxon>Sar</taxon>
        <taxon>Alveolata</taxon>
        <taxon>Dinophyceae</taxon>
        <taxon>Suessiales</taxon>
        <taxon>Symbiodiniaceae</taxon>
        <taxon>Durusdinium</taxon>
    </lineage>
</organism>
<dbReference type="SUPFAM" id="SSF52922">
    <property type="entry name" value="TK C-terminal domain-like"/>
    <property type="match status" value="1"/>
</dbReference>
<dbReference type="SMART" id="SM00861">
    <property type="entry name" value="Transket_pyr"/>
    <property type="match status" value="1"/>
</dbReference>
<dbReference type="Gene3D" id="3.40.50.920">
    <property type="match status" value="1"/>
</dbReference>
<dbReference type="PANTHER" id="PTHR43322">
    <property type="entry name" value="1-D-DEOXYXYLULOSE 5-PHOSPHATE SYNTHASE-RELATED"/>
    <property type="match status" value="1"/>
</dbReference>
<dbReference type="PROSITE" id="PS00801">
    <property type="entry name" value="TRANSKETOLASE_1"/>
    <property type="match status" value="1"/>
</dbReference>
<evidence type="ECO:0000313" key="2">
    <source>
        <dbReference type="Proteomes" id="UP001642484"/>
    </source>
</evidence>
<dbReference type="Proteomes" id="UP001642484">
    <property type="component" value="Unassembled WGS sequence"/>
</dbReference>
<dbReference type="InterPro" id="IPR005477">
    <property type="entry name" value="Dxylulose-5-P_synthase"/>
</dbReference>